<dbReference type="InterPro" id="IPR022893">
    <property type="entry name" value="Shikimate_DH_fam"/>
</dbReference>
<feature type="binding site" evidence="3">
    <location>
        <position position="61"/>
    </location>
    <ligand>
        <name>shikimate</name>
        <dbReference type="ChEBI" id="CHEBI:36208"/>
    </ligand>
</feature>
<feature type="binding site" evidence="3">
    <location>
        <position position="220"/>
    </location>
    <ligand>
        <name>shikimate</name>
        <dbReference type="ChEBI" id="CHEBI:36208"/>
    </ligand>
</feature>
<dbReference type="Proteomes" id="UP000003340">
    <property type="component" value="Unassembled WGS sequence"/>
</dbReference>
<feature type="binding site" evidence="3">
    <location>
        <position position="218"/>
    </location>
    <ligand>
        <name>NADP(+)</name>
        <dbReference type="ChEBI" id="CHEBI:58349"/>
    </ligand>
</feature>
<dbReference type="STRING" id="537013.CLOSTMETH_00730"/>
<comment type="catalytic activity">
    <reaction evidence="3">
        <text>shikimate + NADP(+) = 3-dehydroshikimate + NADPH + H(+)</text>
        <dbReference type="Rhea" id="RHEA:17737"/>
        <dbReference type="ChEBI" id="CHEBI:15378"/>
        <dbReference type="ChEBI" id="CHEBI:16630"/>
        <dbReference type="ChEBI" id="CHEBI:36208"/>
        <dbReference type="ChEBI" id="CHEBI:57783"/>
        <dbReference type="ChEBI" id="CHEBI:58349"/>
        <dbReference type="EC" id="1.1.1.25"/>
    </reaction>
</comment>
<feature type="binding site" evidence="3">
    <location>
        <position position="86"/>
    </location>
    <ligand>
        <name>shikimate</name>
        <dbReference type="ChEBI" id="CHEBI:36208"/>
    </ligand>
</feature>
<reference evidence="5 6" key="1">
    <citation type="submission" date="2009-01" db="EMBL/GenBank/DDBJ databases">
        <authorList>
            <person name="Fulton L."/>
            <person name="Clifton S."/>
            <person name="Fulton B."/>
            <person name="Xu J."/>
            <person name="Minx P."/>
            <person name="Pepin K.H."/>
            <person name="Johnson M."/>
            <person name="Bhonagiri V."/>
            <person name="Nash W.E."/>
            <person name="Mardis E.R."/>
            <person name="Wilson R.K."/>
        </authorList>
    </citation>
    <scope>NUCLEOTIDE SEQUENCE [LARGE SCALE GENOMIC DNA]</scope>
    <source>
        <strain evidence="5 6">DSM 5476</strain>
    </source>
</reference>
<dbReference type="GO" id="GO:0008652">
    <property type="term" value="P:amino acid biosynthetic process"/>
    <property type="evidence" value="ECO:0007669"/>
    <property type="project" value="UniProtKB-KW"/>
</dbReference>
<dbReference type="InterPro" id="IPR046346">
    <property type="entry name" value="Aminoacid_DH-like_N_sf"/>
</dbReference>
<feature type="domain" description="Shikimate dehydrogenase substrate binding N-terminal" evidence="4">
    <location>
        <begin position="7"/>
        <end position="88"/>
    </location>
</feature>
<comment type="subunit">
    <text evidence="3">Homodimer.</text>
</comment>
<keyword evidence="3" id="KW-0560">Oxidoreductase</keyword>
<evidence type="ECO:0000256" key="1">
    <source>
        <dbReference type="ARBA" id="ARBA00004871"/>
    </source>
</evidence>
<dbReference type="AlphaFoldDB" id="C0EA76"/>
<comment type="function">
    <text evidence="3">Involved in the biosynthesis of the chorismate, which leads to the biosynthesis of aromatic amino acids. Catalyzes the reversible NADPH linked reduction of 3-dehydroshikimate (DHSA) to yield shikimate (SA).</text>
</comment>
<proteinExistence type="inferred from homology"/>
<dbReference type="EMBL" id="ACEC01000026">
    <property type="protein sequence ID" value="EEG31695.1"/>
    <property type="molecule type" value="Genomic_DNA"/>
</dbReference>
<dbReference type="GO" id="GO:0009423">
    <property type="term" value="P:chorismate biosynthetic process"/>
    <property type="evidence" value="ECO:0007669"/>
    <property type="project" value="UniProtKB-UniRule"/>
</dbReference>
<evidence type="ECO:0000256" key="2">
    <source>
        <dbReference type="ARBA" id="ARBA00023141"/>
    </source>
</evidence>
<keyword evidence="2 3" id="KW-0057">Aromatic amino acid biosynthesis</keyword>
<name>C0EA76_9FIRM</name>
<reference evidence="5 6" key="2">
    <citation type="submission" date="2009-02" db="EMBL/GenBank/DDBJ databases">
        <title>Draft genome sequence of Clostridium methylpentosum (DSM 5476).</title>
        <authorList>
            <person name="Sudarsanam P."/>
            <person name="Ley R."/>
            <person name="Guruge J."/>
            <person name="Turnbaugh P.J."/>
            <person name="Mahowald M."/>
            <person name="Liep D."/>
            <person name="Gordon J."/>
        </authorList>
    </citation>
    <scope>NUCLEOTIDE SEQUENCE [LARGE SCALE GENOMIC DNA]</scope>
    <source>
        <strain evidence="5 6">DSM 5476</strain>
    </source>
</reference>
<comment type="caution">
    <text evidence="3">Lacks conserved residue(s) required for the propagation of feature annotation.</text>
</comment>
<dbReference type="HAMAP" id="MF_00222">
    <property type="entry name" value="Shikimate_DH_AroE"/>
    <property type="match status" value="1"/>
</dbReference>
<organism evidence="5 6">
    <name type="scientific">[Clostridium] methylpentosum DSM 5476</name>
    <dbReference type="NCBI Taxonomy" id="537013"/>
    <lineage>
        <taxon>Bacteria</taxon>
        <taxon>Bacillati</taxon>
        <taxon>Bacillota</taxon>
        <taxon>Clostridia</taxon>
        <taxon>Eubacteriales</taxon>
        <taxon>Oscillospiraceae</taxon>
        <taxon>Oscillospiraceae incertae sedis</taxon>
    </lineage>
</organism>
<dbReference type="GO" id="GO:0019632">
    <property type="term" value="P:shikimate metabolic process"/>
    <property type="evidence" value="ECO:0007669"/>
    <property type="project" value="TreeGrafter"/>
</dbReference>
<evidence type="ECO:0000259" key="4">
    <source>
        <dbReference type="Pfam" id="PF08501"/>
    </source>
</evidence>
<dbReference type="InterPro" id="IPR036291">
    <property type="entry name" value="NAD(P)-bd_dom_sf"/>
</dbReference>
<keyword evidence="6" id="KW-1185">Reference proteome</keyword>
<dbReference type="GO" id="GO:0009073">
    <property type="term" value="P:aromatic amino acid family biosynthetic process"/>
    <property type="evidence" value="ECO:0007669"/>
    <property type="project" value="UniProtKB-KW"/>
</dbReference>
<dbReference type="InterPro" id="IPR013708">
    <property type="entry name" value="Shikimate_DH-bd_N"/>
</dbReference>
<dbReference type="SUPFAM" id="SSF51735">
    <property type="entry name" value="NAD(P)-binding Rossmann-fold domains"/>
    <property type="match status" value="1"/>
</dbReference>
<dbReference type="PANTHER" id="PTHR21089:SF1">
    <property type="entry name" value="BIFUNCTIONAL 3-DEHYDROQUINATE DEHYDRATASE_SHIKIMATE DEHYDROGENASE, CHLOROPLASTIC"/>
    <property type="match status" value="1"/>
</dbReference>
<dbReference type="Gene3D" id="3.40.50.10860">
    <property type="entry name" value="Leucine Dehydrogenase, chain A, domain 1"/>
    <property type="match status" value="1"/>
</dbReference>
<dbReference type="EC" id="1.1.1.25" evidence="3"/>
<comment type="pathway">
    <text evidence="1 3">Metabolic intermediate biosynthesis; chorismate biosynthesis; chorismate from D-erythrose 4-phosphate and phosphoenolpyruvate: step 4/7.</text>
</comment>
<dbReference type="Pfam" id="PF08501">
    <property type="entry name" value="Shikimate_dh_N"/>
    <property type="match status" value="1"/>
</dbReference>
<dbReference type="GO" id="GO:0004764">
    <property type="term" value="F:shikimate 3-dehydrogenase (NADP+) activity"/>
    <property type="evidence" value="ECO:0007669"/>
    <property type="project" value="UniProtKB-UniRule"/>
</dbReference>
<feature type="active site" description="Proton acceptor" evidence="3">
    <location>
        <position position="65"/>
    </location>
</feature>
<dbReference type="PANTHER" id="PTHR21089">
    <property type="entry name" value="SHIKIMATE DEHYDROGENASE"/>
    <property type="match status" value="1"/>
</dbReference>
<comment type="similarity">
    <text evidence="3">Belongs to the shikimate dehydrogenase family.</text>
</comment>
<protein>
    <recommendedName>
        <fullName evidence="3">Shikimate dehydrogenase (NADP(+))</fullName>
        <shortName evidence="3">SDH</shortName>
        <ecNumber evidence="3">1.1.1.25</ecNumber>
    </recommendedName>
</protein>
<dbReference type="HOGENOM" id="CLU_044063_4_1_9"/>
<dbReference type="eggNOG" id="COG0169">
    <property type="taxonomic scope" value="Bacteria"/>
</dbReference>
<evidence type="ECO:0000313" key="5">
    <source>
        <dbReference type="EMBL" id="EEG31695.1"/>
    </source>
</evidence>
<evidence type="ECO:0000313" key="6">
    <source>
        <dbReference type="Proteomes" id="UP000003340"/>
    </source>
</evidence>
<sequence length="283" mass="31346">MKRNFALIGYPLGHTMSPVIHKRLFELSEDFSSRYSVVEIKPEHFRTKAPELFELSGFNVTIPHKLNIIKYLDQLDLSAKRYGAVNVVKCGEQNIGYNTDVDGFLRSIESLGTDLSGRVLLLGCGGAGRMMAIETIRRGGELTIAVRNRPESIEKGQNVLANIHMLAEDAKVSLTTLESVSGQYDILLNSTPCGMYPHSEEMPVSKQVVEGIPYLFDAVYNPRATELVQTARANGAAATGGMAMLVWQAAVAHEIWDGVTYDPEIIHNLVNEMEDYVEHDFGK</sequence>
<feature type="binding site" evidence="3">
    <location>
        <position position="100"/>
    </location>
    <ligand>
        <name>shikimate</name>
        <dbReference type="ChEBI" id="CHEBI:36208"/>
    </ligand>
</feature>
<dbReference type="CDD" id="cd01065">
    <property type="entry name" value="NAD_bind_Shikimate_DH"/>
    <property type="match status" value="1"/>
</dbReference>
<evidence type="ECO:0000256" key="3">
    <source>
        <dbReference type="HAMAP-Rule" id="MF_00222"/>
    </source>
</evidence>
<feature type="binding site" evidence="3">
    <location>
        <position position="248"/>
    </location>
    <ligand>
        <name>shikimate</name>
        <dbReference type="ChEBI" id="CHEBI:36208"/>
    </ligand>
</feature>
<dbReference type="UniPathway" id="UPA00053">
    <property type="reaction ID" value="UER00087"/>
</dbReference>
<keyword evidence="3" id="KW-0521">NADP</keyword>
<feature type="binding site" evidence="3">
    <location>
        <begin position="15"/>
        <end position="17"/>
    </location>
    <ligand>
        <name>shikimate</name>
        <dbReference type="ChEBI" id="CHEBI:36208"/>
    </ligand>
</feature>
<feature type="binding site" evidence="3">
    <location>
        <position position="241"/>
    </location>
    <ligand>
        <name>NADP(+)</name>
        <dbReference type="ChEBI" id="CHEBI:58349"/>
    </ligand>
</feature>
<gene>
    <name evidence="3" type="primary">aroE</name>
    <name evidence="5" type="ORF">CLOSTMETH_00730</name>
</gene>
<keyword evidence="3" id="KW-0028">Amino-acid biosynthesis</keyword>
<accession>C0EA76</accession>
<dbReference type="Gene3D" id="3.40.50.720">
    <property type="entry name" value="NAD(P)-binding Rossmann-like Domain"/>
    <property type="match status" value="1"/>
</dbReference>
<dbReference type="SUPFAM" id="SSF53223">
    <property type="entry name" value="Aminoacid dehydrogenase-like, N-terminal domain"/>
    <property type="match status" value="1"/>
</dbReference>
<comment type="caution">
    <text evidence="5">The sequence shown here is derived from an EMBL/GenBank/DDBJ whole genome shotgun (WGS) entry which is preliminary data.</text>
</comment>